<dbReference type="Pfam" id="PF13188">
    <property type="entry name" value="PAS_8"/>
    <property type="match status" value="1"/>
</dbReference>
<feature type="domain" description="Histidine kinase" evidence="9">
    <location>
        <begin position="259"/>
        <end position="347"/>
    </location>
</feature>
<dbReference type="InterPro" id="IPR003594">
    <property type="entry name" value="HATPase_dom"/>
</dbReference>
<dbReference type="InterPro" id="IPR035965">
    <property type="entry name" value="PAS-like_dom_sf"/>
</dbReference>
<dbReference type="InterPro" id="IPR000014">
    <property type="entry name" value="PAS"/>
</dbReference>
<evidence type="ECO:0000256" key="8">
    <source>
        <dbReference type="ARBA" id="ARBA00023012"/>
    </source>
</evidence>
<dbReference type="PROSITE" id="PS50112">
    <property type="entry name" value="PAS"/>
    <property type="match status" value="1"/>
</dbReference>
<dbReference type="PANTHER" id="PTHR24421:SF10">
    <property type="entry name" value="NITRATE_NITRITE SENSOR PROTEIN NARQ"/>
    <property type="match status" value="1"/>
</dbReference>
<keyword evidence="6" id="KW-0418">Kinase</keyword>
<dbReference type="CDD" id="cd16917">
    <property type="entry name" value="HATPase_UhpB-NarQ-NarX-like"/>
    <property type="match status" value="1"/>
</dbReference>
<dbReference type="EMBL" id="JADPKZ010000041">
    <property type="protein sequence ID" value="MBF8378118.1"/>
    <property type="molecule type" value="Genomic_DNA"/>
</dbReference>
<comment type="catalytic activity">
    <reaction evidence="1">
        <text>ATP + protein L-histidine = ADP + protein N-phospho-L-histidine.</text>
        <dbReference type="EC" id="2.7.13.3"/>
    </reaction>
</comment>
<dbReference type="PROSITE" id="PS50109">
    <property type="entry name" value="HIS_KIN"/>
    <property type="match status" value="1"/>
</dbReference>
<dbReference type="Gene3D" id="3.30.565.10">
    <property type="entry name" value="Histidine kinase-like ATPase, C-terminal domain"/>
    <property type="match status" value="1"/>
</dbReference>
<evidence type="ECO:0000259" key="10">
    <source>
        <dbReference type="PROSITE" id="PS50112"/>
    </source>
</evidence>
<evidence type="ECO:0000256" key="4">
    <source>
        <dbReference type="ARBA" id="ARBA00022679"/>
    </source>
</evidence>
<dbReference type="CDD" id="cd00130">
    <property type="entry name" value="PAS"/>
    <property type="match status" value="1"/>
</dbReference>
<dbReference type="Gene3D" id="1.20.5.1930">
    <property type="match status" value="1"/>
</dbReference>
<dbReference type="PANTHER" id="PTHR24421">
    <property type="entry name" value="NITRATE/NITRITE SENSOR PROTEIN NARX-RELATED"/>
    <property type="match status" value="1"/>
</dbReference>
<proteinExistence type="predicted"/>
<sequence length="348" mass="39354">MARLVGMVTRTMGYSPERLRHLFNALNDGIIVMDKDRVIVFINPSATRMTGWELGDWIPYCRYCQAREVGAGEERCFLAGQREVSYFESELPTKQGAYVPVGMSRTFLEVPGGETSRDMVIVIRDVTRERQAKELEMRARLNRMTLEVQEQERKRISQELHDGVSQSLYAVDLGMEHLKRQAPSRLHRALDDLRAQIKRCSQEVRALSHTLYPSLLYDLGLSAAIRMLSEEMSTSGCRIDVTMNKEWPAGDLGGIAIHLYRIVQEAVHNAISHGRARHIQIHMTCAELCEVEIRDDGCGFDAEQIKLLPGYGLKNMRERASALNGVLEIDSQPGQGTRVRVIFPNPLG</sequence>
<dbReference type="InterPro" id="IPR036890">
    <property type="entry name" value="HATPase_C_sf"/>
</dbReference>
<gene>
    <name evidence="11" type="ORF">IW967_09635</name>
</gene>
<feature type="domain" description="PAS" evidence="10">
    <location>
        <begin position="15"/>
        <end position="58"/>
    </location>
</feature>
<dbReference type="NCBIfam" id="TIGR00229">
    <property type="entry name" value="sensory_box"/>
    <property type="match status" value="1"/>
</dbReference>
<comment type="caution">
    <text evidence="11">The sequence shown here is derived from an EMBL/GenBank/DDBJ whole genome shotgun (WGS) entry which is preliminary data.</text>
</comment>
<protein>
    <recommendedName>
        <fullName evidence="2">histidine kinase</fullName>
        <ecNumber evidence="2">2.7.13.3</ecNumber>
    </recommendedName>
</protein>
<dbReference type="Pfam" id="PF02518">
    <property type="entry name" value="HATPase_c"/>
    <property type="match status" value="1"/>
</dbReference>
<dbReference type="SUPFAM" id="SSF55785">
    <property type="entry name" value="PYP-like sensor domain (PAS domain)"/>
    <property type="match status" value="1"/>
</dbReference>
<dbReference type="Gene3D" id="3.30.450.20">
    <property type="entry name" value="PAS domain"/>
    <property type="match status" value="1"/>
</dbReference>
<accession>A0ABS0F499</accession>
<evidence type="ECO:0000256" key="6">
    <source>
        <dbReference type="ARBA" id="ARBA00022777"/>
    </source>
</evidence>
<dbReference type="Pfam" id="PF07730">
    <property type="entry name" value="HisKA_3"/>
    <property type="match status" value="1"/>
</dbReference>
<dbReference type="InterPro" id="IPR011712">
    <property type="entry name" value="Sig_transdc_His_kin_sub3_dim/P"/>
</dbReference>
<evidence type="ECO:0000313" key="11">
    <source>
        <dbReference type="EMBL" id="MBF8378118.1"/>
    </source>
</evidence>
<keyword evidence="7" id="KW-0067">ATP-binding</keyword>
<evidence type="ECO:0000256" key="7">
    <source>
        <dbReference type="ARBA" id="ARBA00022840"/>
    </source>
</evidence>
<evidence type="ECO:0000256" key="5">
    <source>
        <dbReference type="ARBA" id="ARBA00022741"/>
    </source>
</evidence>
<evidence type="ECO:0000256" key="3">
    <source>
        <dbReference type="ARBA" id="ARBA00022553"/>
    </source>
</evidence>
<keyword evidence="5" id="KW-0547">Nucleotide-binding</keyword>
<dbReference type="InterPro" id="IPR050482">
    <property type="entry name" value="Sensor_HK_TwoCompSys"/>
</dbReference>
<name>A0ABS0F499_9BACL</name>
<dbReference type="SMART" id="SM00387">
    <property type="entry name" value="HATPase_c"/>
    <property type="match status" value="1"/>
</dbReference>
<reference evidence="11 12" key="1">
    <citation type="submission" date="2020-11" db="EMBL/GenBank/DDBJ databases">
        <title>Genomic insight of Alicyclobacillus mali FL 18 reveals a new arsenic-resistant strain, with potential in environmental biotechnology.</title>
        <authorList>
            <person name="Fiorentino G."/>
            <person name="Gallo G."/>
            <person name="Aulitto M."/>
        </authorList>
    </citation>
    <scope>NUCLEOTIDE SEQUENCE [LARGE SCALE GENOMIC DNA]</scope>
    <source>
        <strain evidence="11 12">FL 18</strain>
    </source>
</reference>
<keyword evidence="3" id="KW-0597">Phosphoprotein</keyword>
<dbReference type="InterPro" id="IPR005467">
    <property type="entry name" value="His_kinase_dom"/>
</dbReference>
<dbReference type="SMART" id="SM00091">
    <property type="entry name" value="PAS"/>
    <property type="match status" value="1"/>
</dbReference>
<keyword evidence="4" id="KW-0808">Transferase</keyword>
<evidence type="ECO:0000313" key="12">
    <source>
        <dbReference type="Proteomes" id="UP000642910"/>
    </source>
</evidence>
<evidence type="ECO:0000256" key="2">
    <source>
        <dbReference type="ARBA" id="ARBA00012438"/>
    </source>
</evidence>
<evidence type="ECO:0000256" key="1">
    <source>
        <dbReference type="ARBA" id="ARBA00000085"/>
    </source>
</evidence>
<organism evidence="11 12">
    <name type="scientific">Alicyclobacillus mali</name>
    <name type="common">ex Roth et al. 2021</name>
    <dbReference type="NCBI Taxonomy" id="1123961"/>
    <lineage>
        <taxon>Bacteria</taxon>
        <taxon>Bacillati</taxon>
        <taxon>Bacillota</taxon>
        <taxon>Bacilli</taxon>
        <taxon>Bacillales</taxon>
        <taxon>Alicyclobacillaceae</taxon>
        <taxon>Alicyclobacillus</taxon>
    </lineage>
</organism>
<keyword evidence="12" id="KW-1185">Reference proteome</keyword>
<dbReference type="EC" id="2.7.13.3" evidence="2"/>
<dbReference type="SUPFAM" id="SSF55874">
    <property type="entry name" value="ATPase domain of HSP90 chaperone/DNA topoisomerase II/histidine kinase"/>
    <property type="match status" value="1"/>
</dbReference>
<keyword evidence="8" id="KW-0902">Two-component regulatory system</keyword>
<evidence type="ECO:0000259" key="9">
    <source>
        <dbReference type="PROSITE" id="PS50109"/>
    </source>
</evidence>
<dbReference type="Proteomes" id="UP000642910">
    <property type="component" value="Unassembled WGS sequence"/>
</dbReference>